<dbReference type="EMBL" id="JBHRTP010000091">
    <property type="protein sequence ID" value="MFC3110850.1"/>
    <property type="molecule type" value="Genomic_DNA"/>
</dbReference>
<dbReference type="RefSeq" id="WP_390329493.1">
    <property type="nucleotide sequence ID" value="NZ_JBHRTP010000091.1"/>
</dbReference>
<gene>
    <name evidence="1" type="ORF">ACFOFO_23340</name>
</gene>
<proteinExistence type="predicted"/>
<keyword evidence="2" id="KW-1185">Reference proteome</keyword>
<reference evidence="2" key="1">
    <citation type="journal article" date="2019" name="Int. J. Syst. Evol. Microbiol.">
        <title>The Global Catalogue of Microorganisms (GCM) 10K type strain sequencing project: providing services to taxonomists for standard genome sequencing and annotation.</title>
        <authorList>
            <consortium name="The Broad Institute Genomics Platform"/>
            <consortium name="The Broad Institute Genome Sequencing Center for Infectious Disease"/>
            <person name="Wu L."/>
            <person name="Ma J."/>
        </authorList>
    </citation>
    <scope>NUCLEOTIDE SEQUENCE [LARGE SCALE GENOMIC DNA]</scope>
    <source>
        <strain evidence="2">KCTC 42986</strain>
    </source>
</reference>
<organism evidence="1 2">
    <name type="scientific">Undibacterium arcticum</name>
    <dbReference type="NCBI Taxonomy" id="1762892"/>
    <lineage>
        <taxon>Bacteria</taxon>
        <taxon>Pseudomonadati</taxon>
        <taxon>Pseudomonadota</taxon>
        <taxon>Betaproteobacteria</taxon>
        <taxon>Burkholderiales</taxon>
        <taxon>Oxalobacteraceae</taxon>
        <taxon>Undibacterium</taxon>
    </lineage>
</organism>
<accession>A0ABV7FB66</accession>
<dbReference type="Proteomes" id="UP001595530">
    <property type="component" value="Unassembled WGS sequence"/>
</dbReference>
<comment type="caution">
    <text evidence="1">The sequence shown here is derived from an EMBL/GenBank/DDBJ whole genome shotgun (WGS) entry which is preliminary data.</text>
</comment>
<evidence type="ECO:0000313" key="1">
    <source>
        <dbReference type="EMBL" id="MFC3110850.1"/>
    </source>
</evidence>
<sequence>MNMTYTDVTDATENMIRELFATDVPMPPAEIQVRSTLAQSALDAWLTHAKPLASGDTHKGEHDRLAELVRELPLTARVLA</sequence>
<evidence type="ECO:0000313" key="2">
    <source>
        <dbReference type="Proteomes" id="UP001595530"/>
    </source>
</evidence>
<name>A0ABV7FB66_9BURK</name>
<protein>
    <submittedName>
        <fullName evidence="1">Uncharacterized protein</fullName>
    </submittedName>
</protein>